<dbReference type="EMBL" id="BARV01027933">
    <property type="protein sequence ID" value="GAI42881.1"/>
    <property type="molecule type" value="Genomic_DNA"/>
</dbReference>
<dbReference type="InterPro" id="IPR036873">
    <property type="entry name" value="Rhodanese-like_dom_sf"/>
</dbReference>
<dbReference type="AlphaFoldDB" id="X1PK31"/>
<comment type="caution">
    <text evidence="2">The sequence shown here is derived from an EMBL/GenBank/DDBJ whole genome shotgun (WGS) entry which is preliminary data.</text>
</comment>
<gene>
    <name evidence="2" type="ORF">S06H3_44848</name>
</gene>
<proteinExistence type="predicted"/>
<feature type="domain" description="Rhodanese" evidence="1">
    <location>
        <begin position="139"/>
        <end position="223"/>
    </location>
</feature>
<dbReference type="SMART" id="SM00450">
    <property type="entry name" value="RHOD"/>
    <property type="match status" value="1"/>
</dbReference>
<reference evidence="2" key="1">
    <citation type="journal article" date="2014" name="Front. Microbiol.">
        <title>High frequency of phylogenetically diverse reductive dehalogenase-homologous genes in deep subseafloor sedimentary metagenomes.</title>
        <authorList>
            <person name="Kawai M."/>
            <person name="Futagami T."/>
            <person name="Toyoda A."/>
            <person name="Takaki Y."/>
            <person name="Nishi S."/>
            <person name="Hori S."/>
            <person name="Arai W."/>
            <person name="Tsubouchi T."/>
            <person name="Morono Y."/>
            <person name="Uchiyama I."/>
            <person name="Ito T."/>
            <person name="Fujiyama A."/>
            <person name="Inagaki F."/>
            <person name="Takami H."/>
        </authorList>
    </citation>
    <scope>NUCLEOTIDE SEQUENCE</scope>
    <source>
        <strain evidence="2">Expedition CK06-06</strain>
    </source>
</reference>
<protein>
    <recommendedName>
        <fullName evidence="1">Rhodanese domain-containing protein</fullName>
    </recommendedName>
</protein>
<dbReference type="Pfam" id="PF02852">
    <property type="entry name" value="Pyr_redox_dim"/>
    <property type="match status" value="1"/>
</dbReference>
<dbReference type="InterPro" id="IPR004099">
    <property type="entry name" value="Pyr_nucl-diS_OxRdtase_dimer"/>
</dbReference>
<dbReference type="Gene3D" id="3.50.50.60">
    <property type="entry name" value="FAD/NAD(P)-binding domain"/>
    <property type="match status" value="1"/>
</dbReference>
<dbReference type="InterPro" id="IPR001763">
    <property type="entry name" value="Rhodanese-like_dom"/>
</dbReference>
<evidence type="ECO:0000259" key="1">
    <source>
        <dbReference type="PROSITE" id="PS50206"/>
    </source>
</evidence>
<evidence type="ECO:0000313" key="2">
    <source>
        <dbReference type="EMBL" id="GAI42881.1"/>
    </source>
</evidence>
<dbReference type="PANTHER" id="PTHR43031">
    <property type="entry name" value="FAD-DEPENDENT OXIDOREDUCTASE"/>
    <property type="match status" value="1"/>
</dbReference>
<organism evidence="2">
    <name type="scientific">marine sediment metagenome</name>
    <dbReference type="NCBI Taxonomy" id="412755"/>
    <lineage>
        <taxon>unclassified sequences</taxon>
        <taxon>metagenomes</taxon>
        <taxon>ecological metagenomes</taxon>
    </lineage>
</organism>
<dbReference type="Pfam" id="PF00581">
    <property type="entry name" value="Rhodanese"/>
    <property type="match status" value="1"/>
</dbReference>
<dbReference type="Gene3D" id="3.40.250.10">
    <property type="entry name" value="Rhodanese-like domain"/>
    <property type="match status" value="1"/>
</dbReference>
<dbReference type="InterPro" id="IPR016156">
    <property type="entry name" value="FAD/NAD-linked_Rdtase_dimer_sf"/>
</dbReference>
<dbReference type="InterPro" id="IPR036188">
    <property type="entry name" value="FAD/NAD-bd_sf"/>
</dbReference>
<dbReference type="InterPro" id="IPR050229">
    <property type="entry name" value="GlpE_sulfurtransferase"/>
</dbReference>
<name>X1PK31_9ZZZZ</name>
<feature type="non-terminal residue" evidence="2">
    <location>
        <position position="1"/>
    </location>
</feature>
<dbReference type="SUPFAM" id="SSF55424">
    <property type="entry name" value="FAD/NAD-linked reductases, dimerisation (C-terminal) domain"/>
    <property type="match status" value="1"/>
</dbReference>
<sequence>SIVKVMDITVARTGLSEKEVKALGLDYYVSYSSSPSHANYYPGTSQLFIKLVVARGNGRLLGAQVVGKEGVDKRIDVFASALYSELTVMDLEDLDLAYSPPYSSARDPAAIAGMTASNILREEVESVTPSEVRQRIASGDSSLQFLDVRTGEEVDKGCISGMKHIPLNDLRGRLEELDRAQEIMVYCGYGLRSYLATRILNQRGFRDVKNMGGGYIAWTHQCNE</sequence>
<dbReference type="PANTHER" id="PTHR43031:SF1">
    <property type="entry name" value="PYRIDINE NUCLEOTIDE-DISULPHIDE OXIDOREDUCTASE"/>
    <property type="match status" value="1"/>
</dbReference>
<accession>X1PK31</accession>
<dbReference type="SUPFAM" id="SSF52821">
    <property type="entry name" value="Rhodanese/Cell cycle control phosphatase"/>
    <property type="match status" value="1"/>
</dbReference>
<dbReference type="PROSITE" id="PS50206">
    <property type="entry name" value="RHODANESE_3"/>
    <property type="match status" value="1"/>
</dbReference>